<keyword evidence="3" id="KW-0804">Transcription</keyword>
<evidence type="ECO:0000256" key="1">
    <source>
        <dbReference type="ARBA" id="ARBA00023015"/>
    </source>
</evidence>
<evidence type="ECO:0000256" key="2">
    <source>
        <dbReference type="ARBA" id="ARBA00023125"/>
    </source>
</evidence>
<dbReference type="Pfam" id="PF12833">
    <property type="entry name" value="HTH_18"/>
    <property type="match status" value="1"/>
</dbReference>
<dbReference type="SUPFAM" id="SSF46689">
    <property type="entry name" value="Homeodomain-like"/>
    <property type="match status" value="1"/>
</dbReference>
<evidence type="ECO:0000259" key="4">
    <source>
        <dbReference type="PROSITE" id="PS01124"/>
    </source>
</evidence>
<dbReference type="Gene3D" id="1.10.10.60">
    <property type="entry name" value="Homeodomain-like"/>
    <property type="match status" value="1"/>
</dbReference>
<reference evidence="5 6" key="1">
    <citation type="submission" date="2022-10" db="EMBL/GenBank/DDBJ databases">
        <title>Marinomonas transparenta sp. nov. and Marinomonas sargassi sp. nov., isolated from marine alga (Sargassum natans (L.) Gaillon).</title>
        <authorList>
            <person name="Wang Y."/>
        </authorList>
    </citation>
    <scope>NUCLEOTIDE SEQUENCE [LARGE SCALE GENOMIC DNA]</scope>
    <source>
        <strain evidence="5 6">C2222</strain>
    </source>
</reference>
<evidence type="ECO:0000313" key="6">
    <source>
        <dbReference type="Proteomes" id="UP001209713"/>
    </source>
</evidence>
<name>A0ABT2YPM8_9GAMM</name>
<feature type="domain" description="HTH araC/xylS-type" evidence="4">
    <location>
        <begin position="189"/>
        <end position="286"/>
    </location>
</feature>
<dbReference type="InterPro" id="IPR020449">
    <property type="entry name" value="Tscrpt_reg_AraC-type_HTH"/>
</dbReference>
<dbReference type="PRINTS" id="PR00032">
    <property type="entry name" value="HTHARAC"/>
</dbReference>
<sequence length="295" mass="33808">MLSHAVENVPTFEHLNLDFGSQSCVRIVNNHFTADTEIQNHFSPGLYISMLGKCRCETFDNDKFEDCDYSYQFIVATVEEATNSKLHFAKNTSWQTFSIMLPLNQFHKYSLPQVKGLSTKLLRKDRLAESGPIPRDILSCCEAVWQCTFQGIERELFIKAKALEVLSLFLHKKNSQSLDVLPSRLTNLQSTLRYVESHLEDNWSLDAVARLAASNPTYVKQDIKNLTNMSFREWLKKIRMESALEKLNGKESITHIAHSIGFKSQAHFATLFKNETGISPSEYRKSLLIQNVIEH</sequence>
<keyword evidence="6" id="KW-1185">Reference proteome</keyword>
<dbReference type="PANTHER" id="PTHR43280:SF2">
    <property type="entry name" value="HTH-TYPE TRANSCRIPTIONAL REGULATOR EXSA"/>
    <property type="match status" value="1"/>
</dbReference>
<dbReference type="Proteomes" id="UP001209713">
    <property type="component" value="Unassembled WGS sequence"/>
</dbReference>
<dbReference type="InterPro" id="IPR018060">
    <property type="entry name" value="HTH_AraC"/>
</dbReference>
<accession>A0ABT2YPM8</accession>
<dbReference type="PROSITE" id="PS01124">
    <property type="entry name" value="HTH_ARAC_FAMILY_2"/>
    <property type="match status" value="1"/>
</dbReference>
<keyword evidence="2" id="KW-0238">DNA-binding</keyword>
<organism evidence="5 6">
    <name type="scientific">Marinomonas sargassi</name>
    <dbReference type="NCBI Taxonomy" id="2984494"/>
    <lineage>
        <taxon>Bacteria</taxon>
        <taxon>Pseudomonadati</taxon>
        <taxon>Pseudomonadota</taxon>
        <taxon>Gammaproteobacteria</taxon>
        <taxon>Oceanospirillales</taxon>
        <taxon>Oceanospirillaceae</taxon>
        <taxon>Marinomonas</taxon>
    </lineage>
</organism>
<dbReference type="SMART" id="SM00342">
    <property type="entry name" value="HTH_ARAC"/>
    <property type="match status" value="1"/>
</dbReference>
<proteinExistence type="predicted"/>
<gene>
    <name evidence="5" type="ORF">OFY17_03015</name>
</gene>
<keyword evidence="1" id="KW-0805">Transcription regulation</keyword>
<evidence type="ECO:0000256" key="3">
    <source>
        <dbReference type="ARBA" id="ARBA00023163"/>
    </source>
</evidence>
<protein>
    <submittedName>
        <fullName evidence="5">AraC family transcriptional regulator</fullName>
    </submittedName>
</protein>
<dbReference type="EMBL" id="JAOVZB010000001">
    <property type="protein sequence ID" value="MCV2401848.1"/>
    <property type="molecule type" value="Genomic_DNA"/>
</dbReference>
<dbReference type="RefSeq" id="WP_263529221.1">
    <property type="nucleotide sequence ID" value="NZ_JAOVZB010000001.1"/>
</dbReference>
<dbReference type="InterPro" id="IPR009057">
    <property type="entry name" value="Homeodomain-like_sf"/>
</dbReference>
<evidence type="ECO:0000313" key="5">
    <source>
        <dbReference type="EMBL" id="MCV2401848.1"/>
    </source>
</evidence>
<comment type="caution">
    <text evidence="5">The sequence shown here is derived from an EMBL/GenBank/DDBJ whole genome shotgun (WGS) entry which is preliminary data.</text>
</comment>
<dbReference type="PANTHER" id="PTHR43280">
    <property type="entry name" value="ARAC-FAMILY TRANSCRIPTIONAL REGULATOR"/>
    <property type="match status" value="1"/>
</dbReference>